<proteinExistence type="predicted"/>
<protein>
    <submittedName>
        <fullName evidence="2">Uncharacterized protein</fullName>
    </submittedName>
</protein>
<feature type="compositionally biased region" description="Acidic residues" evidence="1">
    <location>
        <begin position="105"/>
        <end position="116"/>
    </location>
</feature>
<keyword evidence="3" id="KW-1185">Reference proteome</keyword>
<accession>A0A9N9W4M1</accession>
<comment type="caution">
    <text evidence="2">The sequence shown here is derived from an EMBL/GenBank/DDBJ whole genome shotgun (WGS) entry which is preliminary data.</text>
</comment>
<dbReference type="AlphaFoldDB" id="A0A9N9W4M1"/>
<organism evidence="2 3">
    <name type="scientific">Clonostachys solani</name>
    <dbReference type="NCBI Taxonomy" id="160281"/>
    <lineage>
        <taxon>Eukaryota</taxon>
        <taxon>Fungi</taxon>
        <taxon>Dikarya</taxon>
        <taxon>Ascomycota</taxon>
        <taxon>Pezizomycotina</taxon>
        <taxon>Sordariomycetes</taxon>
        <taxon>Hypocreomycetidae</taxon>
        <taxon>Hypocreales</taxon>
        <taxon>Bionectriaceae</taxon>
        <taxon>Clonostachys</taxon>
    </lineage>
</organism>
<evidence type="ECO:0000313" key="2">
    <source>
        <dbReference type="EMBL" id="CAH0044432.1"/>
    </source>
</evidence>
<name>A0A9N9W4M1_9HYPO</name>
<gene>
    <name evidence="2" type="ORF">CSOL1703_00010177</name>
</gene>
<dbReference type="EMBL" id="CABFOC020000005">
    <property type="protein sequence ID" value="CAH0044432.1"/>
    <property type="molecule type" value="Genomic_DNA"/>
</dbReference>
<evidence type="ECO:0000256" key="1">
    <source>
        <dbReference type="SAM" id="MobiDB-lite"/>
    </source>
</evidence>
<reference evidence="2" key="1">
    <citation type="submission" date="2021-10" db="EMBL/GenBank/DDBJ databases">
        <authorList>
            <person name="Piombo E."/>
        </authorList>
    </citation>
    <scope>NUCLEOTIDE SEQUENCE</scope>
</reference>
<dbReference type="Proteomes" id="UP000775872">
    <property type="component" value="Unassembled WGS sequence"/>
</dbReference>
<sequence>MSDADYVVYVCPEDKLPAPLPTLSQIDAAIEEEGAEILYQNIGYGCTLFRYSPEFLRIRLGYQLIGGIRPSTRIFGMFQTLRLNYLFSYVILDDKIDDEFRKETEEEGCEDADGDEPQPAQPST</sequence>
<evidence type="ECO:0000313" key="3">
    <source>
        <dbReference type="Proteomes" id="UP000775872"/>
    </source>
</evidence>
<dbReference type="OrthoDB" id="10426779at2759"/>
<feature type="region of interest" description="Disordered" evidence="1">
    <location>
        <begin position="101"/>
        <end position="124"/>
    </location>
</feature>